<feature type="transmembrane region" description="Helical" evidence="1">
    <location>
        <begin position="243"/>
        <end position="268"/>
    </location>
</feature>
<dbReference type="PANTHER" id="PTHR48090:SF7">
    <property type="entry name" value="RFBJ PROTEIN"/>
    <property type="match status" value="1"/>
</dbReference>
<dbReference type="AlphaFoldDB" id="A0AAX1WKW1"/>
<organism evidence="3 4">
    <name type="scientific">Enterobacter roggenkampii</name>
    <dbReference type="NCBI Taxonomy" id="1812935"/>
    <lineage>
        <taxon>Bacteria</taxon>
        <taxon>Pseudomonadati</taxon>
        <taxon>Pseudomonadota</taxon>
        <taxon>Gammaproteobacteria</taxon>
        <taxon>Enterobacterales</taxon>
        <taxon>Enterobacteriaceae</taxon>
        <taxon>Enterobacter</taxon>
        <taxon>Enterobacter cloacae complex</taxon>
    </lineage>
</organism>
<sequence length="323" mass="36496">MENNVIQKTIAVVIPTYKVKKHILDVINRIEQNVSAIYVVDDCCPEMSGNYVQANCLDPRVKVIFHEVNKGVGAAVLSGYKQAILDGHYCAVKIDGDNQMDPSILHHFSDPILSNKADYTKGNRFYNPEDVKSMPKIRLLGNLGLSFMQKISSGYWDLFDPTNGYTAINLNVLKLLNLDKISERYFFESDILFRLGTINAVVIDIPMKSVYADEISNLKISDILFKFMKGHIKNSIKRIFYKYYLRDFSVASVQLPLSILMMSFGIIFGLSEWYNSIISDTVASSGTVMLASMPIIIGVQLFLSFLSYDMHTQPQRPLAESLE</sequence>
<gene>
    <name evidence="3" type="ORF">B9059_005880</name>
</gene>
<dbReference type="Pfam" id="PF00535">
    <property type="entry name" value="Glycos_transf_2"/>
    <property type="match status" value="1"/>
</dbReference>
<evidence type="ECO:0000259" key="2">
    <source>
        <dbReference type="Pfam" id="PF00535"/>
    </source>
</evidence>
<comment type="caution">
    <text evidence="3">The sequence shown here is derived from an EMBL/GenBank/DDBJ whole genome shotgun (WGS) entry which is preliminary data.</text>
</comment>
<dbReference type="SUPFAM" id="SSF53448">
    <property type="entry name" value="Nucleotide-diphospho-sugar transferases"/>
    <property type="match status" value="1"/>
</dbReference>
<dbReference type="Proteomes" id="UP000286098">
    <property type="component" value="Unassembled WGS sequence"/>
</dbReference>
<feature type="transmembrane region" description="Helical" evidence="1">
    <location>
        <begin position="288"/>
        <end position="308"/>
    </location>
</feature>
<dbReference type="PANTHER" id="PTHR48090">
    <property type="entry name" value="UNDECAPRENYL-PHOSPHATE 4-DEOXY-4-FORMAMIDO-L-ARABINOSE TRANSFERASE-RELATED"/>
    <property type="match status" value="1"/>
</dbReference>
<dbReference type="InterPro" id="IPR029044">
    <property type="entry name" value="Nucleotide-diphossugar_trans"/>
</dbReference>
<proteinExistence type="predicted"/>
<evidence type="ECO:0000256" key="1">
    <source>
        <dbReference type="SAM" id="Phobius"/>
    </source>
</evidence>
<feature type="domain" description="Glycosyltransferase 2-like" evidence="2">
    <location>
        <begin position="12"/>
        <end position="173"/>
    </location>
</feature>
<protein>
    <submittedName>
        <fullName evidence="3">Glycosyltransferase family 2 protein</fullName>
    </submittedName>
</protein>
<dbReference type="InterPro" id="IPR001173">
    <property type="entry name" value="Glyco_trans_2-like"/>
</dbReference>
<accession>A0AAX1WKW1</accession>
<keyword evidence="1" id="KW-0812">Transmembrane</keyword>
<dbReference type="RefSeq" id="WP_008499446.1">
    <property type="nucleotide sequence ID" value="NZ_CP180118.1"/>
</dbReference>
<keyword evidence="1" id="KW-0472">Membrane</keyword>
<dbReference type="CDD" id="cd04179">
    <property type="entry name" value="DPM_DPG-synthase_like"/>
    <property type="match status" value="1"/>
</dbReference>
<name>A0AAX1WKW1_9ENTR</name>
<evidence type="ECO:0000313" key="3">
    <source>
        <dbReference type="EMBL" id="RNT45562.1"/>
    </source>
</evidence>
<dbReference type="InterPro" id="IPR050256">
    <property type="entry name" value="Glycosyltransferase_2"/>
</dbReference>
<evidence type="ECO:0000313" key="4">
    <source>
        <dbReference type="Proteomes" id="UP000286098"/>
    </source>
</evidence>
<dbReference type="Gene3D" id="3.90.550.10">
    <property type="entry name" value="Spore Coat Polysaccharide Biosynthesis Protein SpsA, Chain A"/>
    <property type="match status" value="1"/>
</dbReference>
<reference evidence="3 4" key="1">
    <citation type="submission" date="2018-10" db="EMBL/GenBank/DDBJ databases">
        <authorList>
            <person name="Vanduin D."/>
            <person name="Fouts D."/>
            <person name="Wright M."/>
            <person name="Sutton G."/>
            <person name="Nguyen K."/>
            <person name="Kreiswirth B."/>
            <person name="Chen L."/>
            <person name="Rojas L."/>
            <person name="Hujer A."/>
            <person name="Hujer K."/>
            <person name="Bonomo R."/>
            <person name="Adams M."/>
        </authorList>
    </citation>
    <scope>NUCLEOTIDE SEQUENCE [LARGE SCALE GENOMIC DNA]</scope>
    <source>
        <strain evidence="3 4">CRK0054</strain>
    </source>
</reference>
<keyword evidence="1" id="KW-1133">Transmembrane helix</keyword>
<dbReference type="EMBL" id="NEYZ02000031">
    <property type="protein sequence ID" value="RNT45562.1"/>
    <property type="molecule type" value="Genomic_DNA"/>
</dbReference>